<dbReference type="Gene3D" id="2.60.40.10">
    <property type="entry name" value="Immunoglobulins"/>
    <property type="match status" value="2"/>
</dbReference>
<evidence type="ECO:0000256" key="1">
    <source>
        <dbReference type="ARBA" id="ARBA00004418"/>
    </source>
</evidence>
<feature type="chain" id="PRO_5020881180" evidence="9">
    <location>
        <begin position="28"/>
        <end position="249"/>
    </location>
</feature>
<dbReference type="PRINTS" id="PR00969">
    <property type="entry name" value="CHAPERONPILI"/>
</dbReference>
<dbReference type="Proteomes" id="UP000294963">
    <property type="component" value="Unassembled WGS sequence"/>
</dbReference>
<comment type="similarity">
    <text evidence="2 8">Belongs to the periplasmic pilus chaperone family.</text>
</comment>
<dbReference type="SUPFAM" id="SSF49354">
    <property type="entry name" value="PapD-like"/>
    <property type="match status" value="1"/>
</dbReference>
<dbReference type="EMBL" id="SLVJ01000003">
    <property type="protein sequence ID" value="TCM69090.1"/>
    <property type="molecule type" value="Genomic_DNA"/>
</dbReference>
<keyword evidence="7" id="KW-0393">Immunoglobulin domain</keyword>
<dbReference type="PANTHER" id="PTHR30251">
    <property type="entry name" value="PILUS ASSEMBLY CHAPERONE"/>
    <property type="match status" value="1"/>
</dbReference>
<dbReference type="InterPro" id="IPR050643">
    <property type="entry name" value="Periplasmic_pilus_chap"/>
</dbReference>
<dbReference type="InterPro" id="IPR016148">
    <property type="entry name" value="Pili_assmbl_chaperone_C"/>
</dbReference>
<name>A0A4R1Y220_ACICA</name>
<evidence type="ECO:0000256" key="2">
    <source>
        <dbReference type="ARBA" id="ARBA00007399"/>
    </source>
</evidence>
<keyword evidence="13" id="KW-1185">Reference proteome</keyword>
<comment type="caution">
    <text evidence="12">The sequence shown here is derived from an EMBL/GenBank/DDBJ whole genome shotgun (WGS) entry which is preliminary data.</text>
</comment>
<evidence type="ECO:0000256" key="9">
    <source>
        <dbReference type="SAM" id="SignalP"/>
    </source>
</evidence>
<dbReference type="AlphaFoldDB" id="A0A4R1Y220"/>
<evidence type="ECO:0000256" key="8">
    <source>
        <dbReference type="RuleBase" id="RU003918"/>
    </source>
</evidence>
<keyword evidence="6 8" id="KW-0143">Chaperone</keyword>
<dbReference type="FunFam" id="2.60.40.10:FF:000458">
    <property type="entry name" value="Molecular chaperone FimC"/>
    <property type="match status" value="1"/>
</dbReference>
<accession>A0A4R1Y220</accession>
<dbReference type="Pfam" id="PF02753">
    <property type="entry name" value="PapD_C"/>
    <property type="match status" value="1"/>
</dbReference>
<organism evidence="12 13">
    <name type="scientific">Acinetobacter calcoaceticus</name>
    <dbReference type="NCBI Taxonomy" id="471"/>
    <lineage>
        <taxon>Bacteria</taxon>
        <taxon>Pseudomonadati</taxon>
        <taxon>Pseudomonadota</taxon>
        <taxon>Gammaproteobacteria</taxon>
        <taxon>Moraxellales</taxon>
        <taxon>Moraxellaceae</taxon>
        <taxon>Acinetobacter</taxon>
        <taxon>Acinetobacter calcoaceticus/baumannii complex</taxon>
    </lineage>
</organism>
<keyword evidence="4 9" id="KW-0732">Signal</keyword>
<evidence type="ECO:0000256" key="4">
    <source>
        <dbReference type="ARBA" id="ARBA00022729"/>
    </source>
</evidence>
<evidence type="ECO:0000256" key="7">
    <source>
        <dbReference type="ARBA" id="ARBA00023319"/>
    </source>
</evidence>
<dbReference type="InterPro" id="IPR001829">
    <property type="entry name" value="Pili_assmbl_chaperone_bac"/>
</dbReference>
<dbReference type="Pfam" id="PF00345">
    <property type="entry name" value="PapD_N"/>
    <property type="match status" value="1"/>
</dbReference>
<evidence type="ECO:0000313" key="13">
    <source>
        <dbReference type="Proteomes" id="UP000294963"/>
    </source>
</evidence>
<dbReference type="PROSITE" id="PS00635">
    <property type="entry name" value="PILI_CHAPERONE"/>
    <property type="match status" value="1"/>
</dbReference>
<reference evidence="12 13" key="1">
    <citation type="submission" date="2019-03" db="EMBL/GenBank/DDBJ databases">
        <title>Genomic analyses of the natural microbiome of Caenorhabditis elegans.</title>
        <authorList>
            <person name="Samuel B."/>
        </authorList>
    </citation>
    <scope>NUCLEOTIDE SEQUENCE [LARGE SCALE GENOMIC DNA]</scope>
    <source>
        <strain evidence="12 13">JUb89</strain>
    </source>
</reference>
<evidence type="ECO:0000259" key="10">
    <source>
        <dbReference type="Pfam" id="PF00345"/>
    </source>
</evidence>
<dbReference type="OrthoDB" id="9131059at2"/>
<dbReference type="InterPro" id="IPR036316">
    <property type="entry name" value="Pili_assmbl_chap_C_dom_sf"/>
</dbReference>
<comment type="subcellular location">
    <subcellularLocation>
        <location evidence="1 8">Periplasm</location>
    </subcellularLocation>
</comment>
<keyword evidence="5" id="KW-0574">Periplasm</keyword>
<feature type="signal peptide" evidence="9">
    <location>
        <begin position="1"/>
        <end position="27"/>
    </location>
</feature>
<feature type="domain" description="Pili assembly chaperone C-terminal" evidence="11">
    <location>
        <begin position="170"/>
        <end position="230"/>
    </location>
</feature>
<sequence length="249" mass="27773">MMHMKLSKKLIFSMTLMATLTVQHVSAAIALDRTRVVFDGDQQAYSLSISNKNESLPYLAQAWVEDADAKKIQGPLLTVPPLQRVEPGQQSQVKIQALPVIRQLPQDRETLYYFNLREIPPKSDKPNTLQIALQTRIKLFYRPAALKVSQDATPWQEQITLEKQNDQYLIKNPTAYFVTIVDGSASKDIAGPANFDPLMVAPFSEGLLKASAASLGNQPVLTYVNDYGARPQLSFHCSQGQCNVVPEKE</sequence>
<dbReference type="SUPFAM" id="SSF49584">
    <property type="entry name" value="Periplasmic chaperone C-domain"/>
    <property type="match status" value="1"/>
</dbReference>
<keyword evidence="3" id="KW-1029">Fimbrium biogenesis</keyword>
<protein>
    <submittedName>
        <fullName evidence="12">P pilus assembly chaperone PapD</fullName>
    </submittedName>
</protein>
<dbReference type="InterPro" id="IPR013783">
    <property type="entry name" value="Ig-like_fold"/>
</dbReference>
<dbReference type="GO" id="GO:0030288">
    <property type="term" value="C:outer membrane-bounded periplasmic space"/>
    <property type="evidence" value="ECO:0007669"/>
    <property type="project" value="InterPro"/>
</dbReference>
<evidence type="ECO:0000259" key="11">
    <source>
        <dbReference type="Pfam" id="PF02753"/>
    </source>
</evidence>
<dbReference type="InterPro" id="IPR008962">
    <property type="entry name" value="PapD-like_sf"/>
</dbReference>
<dbReference type="GO" id="GO:0071555">
    <property type="term" value="P:cell wall organization"/>
    <property type="evidence" value="ECO:0007669"/>
    <property type="project" value="InterPro"/>
</dbReference>
<evidence type="ECO:0000256" key="5">
    <source>
        <dbReference type="ARBA" id="ARBA00022764"/>
    </source>
</evidence>
<feature type="domain" description="Pili assembly chaperone N-terminal" evidence="10">
    <location>
        <begin position="29"/>
        <end position="146"/>
    </location>
</feature>
<dbReference type="PANTHER" id="PTHR30251:SF2">
    <property type="entry name" value="FIMBRIAL CHAPERONE YADV-RELATED"/>
    <property type="match status" value="1"/>
</dbReference>
<evidence type="ECO:0000256" key="6">
    <source>
        <dbReference type="ARBA" id="ARBA00023186"/>
    </source>
</evidence>
<evidence type="ECO:0000313" key="12">
    <source>
        <dbReference type="EMBL" id="TCM69090.1"/>
    </source>
</evidence>
<proteinExistence type="inferred from homology"/>
<dbReference type="InterPro" id="IPR016147">
    <property type="entry name" value="Pili_assmbl_chaperone_N"/>
</dbReference>
<evidence type="ECO:0000256" key="3">
    <source>
        <dbReference type="ARBA" id="ARBA00022558"/>
    </source>
</evidence>
<gene>
    <name evidence="12" type="ORF">EC844_10333</name>
</gene>
<dbReference type="InterPro" id="IPR018046">
    <property type="entry name" value="Pili_assmbl_chaperone_CS"/>
</dbReference>